<dbReference type="InterPro" id="IPR007527">
    <property type="entry name" value="Znf_SWIM"/>
</dbReference>
<keyword evidence="1" id="KW-0479">Metal-binding</keyword>
<sequence length="375" mass="44032">MVAKAFVPALEICWGSTPTHRPNGDHRYARCQCVSSNNTFPELGNLECVDILERNTVLEMFSRHYNMHYFIPDQNGTNRSAEQIYSSCVNEVYEWCYSRNYFRLWAYLFVNWYDPENWKLWARSVDPDRVPVLKTTMIIESHWRKIKHDYLHQFNRPRIDLVTWVIVSRVAPQAIERMKALLKDDRRTGKAAWRKDFKKQWKHLQSSIVDPQSLLRYHTNPSKWTCSCQAFLLSRFLLCKHILCCYEFVPDPARFFREVRRQRYCPFWVGEQLSLRPEYRVQDIDLFPTASGQIPNDNTSFGSDSVEVEVIADSEDGDEDEDELVEGEDEAPQFDAKKMIEATKSILTLLKSKKKLATSNFSRSTIATKINIVQT</sequence>
<dbReference type="PROSITE" id="PS50966">
    <property type="entry name" value="ZF_SWIM"/>
    <property type="match status" value="1"/>
</dbReference>
<dbReference type="EMBL" id="FR825058">
    <property type="protein sequence ID" value="CCA28209.1"/>
    <property type="molecule type" value="Genomic_DNA"/>
</dbReference>
<name>F0X2R6_9STRA</name>
<organism evidence="3">
    <name type="scientific">Albugo laibachii Nc14</name>
    <dbReference type="NCBI Taxonomy" id="890382"/>
    <lineage>
        <taxon>Eukaryota</taxon>
        <taxon>Sar</taxon>
        <taxon>Stramenopiles</taxon>
        <taxon>Oomycota</taxon>
        <taxon>Peronosporomycetes</taxon>
        <taxon>Albuginales</taxon>
        <taxon>Albuginaceae</taxon>
        <taxon>Albugo</taxon>
    </lineage>
</organism>
<evidence type="ECO:0000259" key="2">
    <source>
        <dbReference type="PROSITE" id="PS50966"/>
    </source>
</evidence>
<dbReference type="HOGENOM" id="CLU_062729_0_0_1"/>
<gene>
    <name evidence="3" type="primary">AlNc14C1556G12987</name>
    <name evidence="3" type="ORF">ALNC14_143530</name>
</gene>
<accession>F0X2R6</accession>
<dbReference type="GO" id="GO:0008270">
    <property type="term" value="F:zinc ion binding"/>
    <property type="evidence" value="ECO:0007669"/>
    <property type="project" value="UniProtKB-KW"/>
</dbReference>
<evidence type="ECO:0000256" key="1">
    <source>
        <dbReference type="PROSITE-ProRule" id="PRU00325"/>
    </source>
</evidence>
<keyword evidence="1" id="KW-0863">Zinc-finger</keyword>
<dbReference type="AlphaFoldDB" id="F0X2R6"/>
<proteinExistence type="predicted"/>
<reference evidence="3" key="2">
    <citation type="submission" date="2011-02" db="EMBL/GenBank/DDBJ databases">
        <authorList>
            <person name="MacLean D."/>
        </authorList>
    </citation>
    <scope>NUCLEOTIDE SEQUENCE</scope>
</reference>
<keyword evidence="1" id="KW-0862">Zinc</keyword>
<dbReference type="Pfam" id="PF04434">
    <property type="entry name" value="SWIM"/>
    <property type="match status" value="1"/>
</dbReference>
<evidence type="ECO:0000313" key="3">
    <source>
        <dbReference type="EMBL" id="CCA28209.1"/>
    </source>
</evidence>
<feature type="domain" description="SWIM-type" evidence="2">
    <location>
        <begin position="217"/>
        <end position="250"/>
    </location>
</feature>
<reference evidence="3" key="1">
    <citation type="journal article" date="2011" name="PLoS Biol.">
        <title>Gene gain and loss during evolution of obligate parasitism in the white rust pathogen of Arabidopsis thaliana.</title>
        <authorList>
            <person name="Kemen E."/>
            <person name="Gardiner A."/>
            <person name="Schultz-Larsen T."/>
            <person name="Kemen A.C."/>
            <person name="Balmuth A.L."/>
            <person name="Robert-Seilaniantz A."/>
            <person name="Bailey K."/>
            <person name="Holub E."/>
            <person name="Studholme D.J."/>
            <person name="Maclean D."/>
            <person name="Jones J.D."/>
        </authorList>
    </citation>
    <scope>NUCLEOTIDE SEQUENCE</scope>
</reference>
<protein>
    <submittedName>
        <fullName evidence="3">Uncharacterized protein AlNc14C1556G12987</fullName>
    </submittedName>
</protein>